<dbReference type="EMBL" id="JAKJXP020000028">
    <property type="protein sequence ID" value="KAK7753524.1"/>
    <property type="molecule type" value="Genomic_DNA"/>
</dbReference>
<feature type="region of interest" description="Disordered" evidence="1">
    <location>
        <begin position="346"/>
        <end position="416"/>
    </location>
</feature>
<dbReference type="AlphaFoldDB" id="A0AAN9V2Y4"/>
<dbReference type="InterPro" id="IPR046486">
    <property type="entry name" value="DUF6579"/>
</dbReference>
<gene>
    <name evidence="2" type="ORF">SLS62_004599</name>
</gene>
<feature type="compositionally biased region" description="Basic residues" evidence="1">
    <location>
        <begin position="349"/>
        <end position="365"/>
    </location>
</feature>
<comment type="caution">
    <text evidence="2">The sequence shown here is derived from an EMBL/GenBank/DDBJ whole genome shotgun (WGS) entry which is preliminary data.</text>
</comment>
<proteinExistence type="predicted"/>
<feature type="compositionally biased region" description="Low complexity" evidence="1">
    <location>
        <begin position="392"/>
        <end position="407"/>
    </location>
</feature>
<evidence type="ECO:0000313" key="2">
    <source>
        <dbReference type="EMBL" id="KAK7753524.1"/>
    </source>
</evidence>
<reference evidence="2 3" key="1">
    <citation type="submission" date="2024-02" db="EMBL/GenBank/DDBJ databases">
        <title>De novo assembly and annotation of 12 fungi associated with fruit tree decline syndrome in Ontario, Canada.</title>
        <authorList>
            <person name="Sulman M."/>
            <person name="Ellouze W."/>
            <person name="Ilyukhin E."/>
        </authorList>
    </citation>
    <scope>NUCLEOTIDE SEQUENCE [LARGE SCALE GENOMIC DNA]</scope>
    <source>
        <strain evidence="2 3">M11/M66-122</strain>
    </source>
</reference>
<dbReference type="Pfam" id="PF20219">
    <property type="entry name" value="DUF6579"/>
    <property type="match status" value="1"/>
</dbReference>
<protein>
    <submittedName>
        <fullName evidence="2">Uncharacterized protein</fullName>
    </submittedName>
</protein>
<name>A0AAN9V2Y4_9PEZI</name>
<dbReference type="Proteomes" id="UP001320420">
    <property type="component" value="Unassembled WGS sequence"/>
</dbReference>
<evidence type="ECO:0000256" key="1">
    <source>
        <dbReference type="SAM" id="MobiDB-lite"/>
    </source>
</evidence>
<keyword evidence="3" id="KW-1185">Reference proteome</keyword>
<sequence>MSSLLTQVFKSSEAGKFGKTAARFAGAYAEPITKTIQAYNSLQGLVKIGDAAGKAASVLDKADKLIPSLQVVTESACDKAVFIANFAMIGSAVGFGVHALQQYQGTQALKLIAARLQEIGETLEAQTVLMAQQLFPQYVYDMVQERLGATSSKREAHWFFVYHPDTDWYPGFCKLVAEKRLGPRFCGWSNQLDSLFLFMLAARKEMADRAANSEKSSRHHRPVKFHILIPAYQPVIVTDFLSCPEAVGDFVIEGKIHNSYPLVWLNLPPEQSHFLHDVGNWTPPSPGWVDWLLKSMAIRTKASEARRELGTIPMPALFEKSLDGEDAEKPATIEDEHVEQEVLEEAISRHNKRAKDKGLRVHRRRRDESVSTRKQLPPAESQSGGGGGGGLRQLLSRSDSSMSPDGLSRGRSTARR</sequence>
<evidence type="ECO:0000313" key="3">
    <source>
        <dbReference type="Proteomes" id="UP001320420"/>
    </source>
</evidence>
<organism evidence="2 3">
    <name type="scientific">Diatrype stigma</name>
    <dbReference type="NCBI Taxonomy" id="117547"/>
    <lineage>
        <taxon>Eukaryota</taxon>
        <taxon>Fungi</taxon>
        <taxon>Dikarya</taxon>
        <taxon>Ascomycota</taxon>
        <taxon>Pezizomycotina</taxon>
        <taxon>Sordariomycetes</taxon>
        <taxon>Xylariomycetidae</taxon>
        <taxon>Xylariales</taxon>
        <taxon>Diatrypaceae</taxon>
        <taxon>Diatrype</taxon>
    </lineage>
</organism>
<accession>A0AAN9V2Y4</accession>